<keyword evidence="4" id="KW-1003">Cell membrane</keyword>
<comment type="subcellular location">
    <subcellularLocation>
        <location evidence="1">Cell membrane</location>
        <topology evidence="1">Multi-pass membrane protein</topology>
    </subcellularLocation>
</comment>
<evidence type="ECO:0000259" key="9">
    <source>
        <dbReference type="Pfam" id="PF02687"/>
    </source>
</evidence>
<gene>
    <name evidence="11" type="ORF">AZO1586I_2556</name>
</gene>
<evidence type="ECO:0000256" key="6">
    <source>
        <dbReference type="ARBA" id="ARBA00022989"/>
    </source>
</evidence>
<feature type="transmembrane region" description="Helical" evidence="8">
    <location>
        <begin position="268"/>
        <end position="294"/>
    </location>
</feature>
<evidence type="ECO:0000259" key="10">
    <source>
        <dbReference type="Pfam" id="PF12704"/>
    </source>
</evidence>
<organism evidence="11 12">
    <name type="scientific">Bathymodiolus thermophilus thioautotrophic gill symbiont</name>
    <dbReference type="NCBI Taxonomy" id="2360"/>
    <lineage>
        <taxon>Bacteria</taxon>
        <taxon>Pseudomonadati</taxon>
        <taxon>Pseudomonadota</taxon>
        <taxon>Gammaproteobacteria</taxon>
        <taxon>sulfur-oxidizing symbionts</taxon>
    </lineage>
</organism>
<evidence type="ECO:0000313" key="11">
    <source>
        <dbReference type="EMBL" id="CAB5508281.1"/>
    </source>
</evidence>
<keyword evidence="12" id="KW-1185">Reference proteome</keyword>
<proteinExistence type="inferred from homology"/>
<dbReference type="PANTHER" id="PTHR30489:SF0">
    <property type="entry name" value="LIPOPROTEIN-RELEASING SYSTEM TRANSMEMBRANE PROTEIN LOLE"/>
    <property type="match status" value="1"/>
</dbReference>
<comment type="caution">
    <text evidence="11">The sequence shown here is derived from an EMBL/GenBank/DDBJ whole genome shotgun (WGS) entry which is preliminary data.</text>
</comment>
<name>A0ABM8MCF3_9GAMM</name>
<dbReference type="InterPro" id="IPR003838">
    <property type="entry name" value="ABC3_permease_C"/>
</dbReference>
<dbReference type="PANTHER" id="PTHR30489">
    <property type="entry name" value="LIPOPROTEIN-RELEASING SYSTEM TRANSMEMBRANE PROTEIN LOLE"/>
    <property type="match status" value="1"/>
</dbReference>
<dbReference type="RefSeq" id="WP_090716189.1">
    <property type="nucleotide sequence ID" value="NZ_CAHJWF010000585.1"/>
</dbReference>
<dbReference type="Proteomes" id="UP000626656">
    <property type="component" value="Unassembled WGS sequence"/>
</dbReference>
<evidence type="ECO:0000313" key="12">
    <source>
        <dbReference type="Proteomes" id="UP000626656"/>
    </source>
</evidence>
<evidence type="ECO:0000256" key="5">
    <source>
        <dbReference type="ARBA" id="ARBA00022692"/>
    </source>
</evidence>
<evidence type="ECO:0000256" key="8">
    <source>
        <dbReference type="SAM" id="Phobius"/>
    </source>
</evidence>
<feature type="domain" description="MacB-like periplasmic core" evidence="10">
    <location>
        <begin position="25"/>
        <end position="234"/>
    </location>
</feature>
<keyword evidence="5 8" id="KW-0812">Transmembrane</keyword>
<evidence type="ECO:0000256" key="1">
    <source>
        <dbReference type="ARBA" id="ARBA00004651"/>
    </source>
</evidence>
<dbReference type="Pfam" id="PF02687">
    <property type="entry name" value="FtsX"/>
    <property type="match status" value="1"/>
</dbReference>
<dbReference type="InterPro" id="IPR011925">
    <property type="entry name" value="LolCE_TM"/>
</dbReference>
<comment type="similarity">
    <text evidence="2">Belongs to the ABC-4 integral membrane protein family. LolC/E subfamily.</text>
</comment>
<evidence type="ECO:0000256" key="4">
    <source>
        <dbReference type="ARBA" id="ARBA00022475"/>
    </source>
</evidence>
<dbReference type="NCBIfam" id="TIGR02212">
    <property type="entry name" value="lolCE"/>
    <property type="match status" value="1"/>
</dbReference>
<feature type="transmembrane region" description="Helical" evidence="8">
    <location>
        <begin position="315"/>
        <end position="340"/>
    </location>
</feature>
<evidence type="ECO:0000256" key="3">
    <source>
        <dbReference type="ARBA" id="ARBA00022448"/>
    </source>
</evidence>
<dbReference type="Pfam" id="PF12704">
    <property type="entry name" value="MacB_PCD"/>
    <property type="match status" value="1"/>
</dbReference>
<keyword evidence="6 8" id="KW-1133">Transmembrane helix</keyword>
<keyword evidence="7 8" id="KW-0472">Membrane</keyword>
<keyword evidence="11" id="KW-0449">Lipoprotein</keyword>
<dbReference type="InterPro" id="IPR025857">
    <property type="entry name" value="MacB_PCD"/>
</dbReference>
<feature type="domain" description="ABC3 transporter permease C-terminal" evidence="9">
    <location>
        <begin position="271"/>
        <end position="403"/>
    </location>
</feature>
<keyword evidence="3" id="KW-0813">Transport</keyword>
<feature type="transmembrane region" description="Helical" evidence="8">
    <location>
        <begin position="377"/>
        <end position="396"/>
    </location>
</feature>
<reference evidence="11 12" key="1">
    <citation type="submission" date="2020-05" db="EMBL/GenBank/DDBJ databases">
        <authorList>
            <person name="Petersen J."/>
            <person name="Sayavedra L."/>
        </authorList>
    </citation>
    <scope>NUCLEOTIDE SEQUENCE [LARGE SCALE GENOMIC DNA]</scope>
    <source>
        <strain evidence="11">B azoricus SOX ET2 1586I</strain>
    </source>
</reference>
<dbReference type="EMBL" id="CAHJWF010000585">
    <property type="protein sequence ID" value="CAB5508281.1"/>
    <property type="molecule type" value="Genomic_DNA"/>
</dbReference>
<dbReference type="InterPro" id="IPR051447">
    <property type="entry name" value="Lipoprotein-release_system"/>
</dbReference>
<protein>
    <submittedName>
        <fullName evidence="11">Lipoprotein releasing system transmembrane protein LolC/LolE</fullName>
    </submittedName>
</protein>
<evidence type="ECO:0000256" key="7">
    <source>
        <dbReference type="ARBA" id="ARBA00023136"/>
    </source>
</evidence>
<feature type="transmembrane region" description="Helical" evidence="8">
    <location>
        <begin position="20"/>
        <end position="46"/>
    </location>
</feature>
<accession>A0ABM8MCF3</accession>
<evidence type="ECO:0000256" key="2">
    <source>
        <dbReference type="ARBA" id="ARBA00005236"/>
    </source>
</evidence>
<sequence>MSIEFKISNQYLRSNRKKGFVSFISGVSIVGLVLSVITLITVLSVMNGFHKELRDRVLGAISHAYITGYGDTIEDWQALQAKINKHPNVVSASPYIQKYALINTSFGSQGISIRGIQPKLEKKTSVLLDKIKSGNAELNKSSILIGSGLATKLSVMVGSKVTLLTPQLSANIMGVQPRFKRFTVSGIFDAGIGEYDNNLAFIELHQAQLLYAMKGKVSGIRLKVDDLFNAKKITNEAVNDLDSGQYYGVDWTQQKANFIKALNLEKQMIGIILSLIIAVATFNIVSMMVMVVTDKKADIAILRTIGMTPKRIVKLFFYQGVTIGIIGIVIGTILGVMLALNIESVISVIESILGFQFFPKDVFYISRFPSEIHLDDVIMVAVGAFILVVLASIYPAKRAGKLQISKVLNHE</sequence>